<dbReference type="GO" id="GO:0046061">
    <property type="term" value="P:dATP catabolic process"/>
    <property type="evidence" value="ECO:0007669"/>
    <property type="project" value="TreeGrafter"/>
</dbReference>
<evidence type="ECO:0000256" key="4">
    <source>
        <dbReference type="ARBA" id="ARBA00074799"/>
    </source>
</evidence>
<dbReference type="SUPFAM" id="SSF101386">
    <property type="entry name" value="all-alpha NTP pyrophosphatases"/>
    <property type="match status" value="2"/>
</dbReference>
<dbReference type="Proteomes" id="UP001245370">
    <property type="component" value="Unassembled WGS sequence"/>
</dbReference>
<evidence type="ECO:0000256" key="2">
    <source>
        <dbReference type="ARBA" id="ARBA00061115"/>
    </source>
</evidence>
<keyword evidence="7" id="KW-0378">Hydrolase</keyword>
<dbReference type="CDD" id="cd11529">
    <property type="entry name" value="NTP-PPase_MazG_Cterm"/>
    <property type="match status" value="1"/>
</dbReference>
<keyword evidence="9" id="KW-1185">Reference proteome</keyword>
<dbReference type="GeneID" id="95762629"/>
<evidence type="ECO:0000313" key="9">
    <source>
        <dbReference type="Proteomes" id="UP001245370"/>
    </source>
</evidence>
<proteinExistence type="inferred from homology"/>
<reference evidence="6" key="1">
    <citation type="submission" date="2022-12" db="EMBL/GenBank/DDBJ databases">
        <title>Reference genome sequencing for broad-spectrum identification of bacterial and archaeal isolates by mass spectrometry.</title>
        <authorList>
            <person name="Sekiguchi Y."/>
            <person name="Tourlousse D.M."/>
        </authorList>
    </citation>
    <scope>NUCLEOTIDE SEQUENCE</scope>
    <source>
        <strain evidence="6">301</strain>
    </source>
</reference>
<comment type="catalytic activity">
    <reaction evidence="1">
        <text>ATP + H2O = AMP + diphosphate + H(+)</text>
        <dbReference type="Rhea" id="RHEA:14245"/>
        <dbReference type="ChEBI" id="CHEBI:15377"/>
        <dbReference type="ChEBI" id="CHEBI:15378"/>
        <dbReference type="ChEBI" id="CHEBI:30616"/>
        <dbReference type="ChEBI" id="CHEBI:33019"/>
        <dbReference type="ChEBI" id="CHEBI:456215"/>
        <dbReference type="EC" id="3.6.1.8"/>
    </reaction>
</comment>
<dbReference type="PANTHER" id="PTHR30522:SF0">
    <property type="entry name" value="NUCLEOSIDE TRIPHOSPHATE PYROPHOSPHOHYDROLASE"/>
    <property type="match status" value="1"/>
</dbReference>
<comment type="caution">
    <text evidence="6">The sequence shown here is derived from an EMBL/GenBank/DDBJ whole genome shotgun (WGS) entry which is preliminary data.</text>
</comment>
<dbReference type="GO" id="GO:0046081">
    <property type="term" value="P:dUTP catabolic process"/>
    <property type="evidence" value="ECO:0007669"/>
    <property type="project" value="TreeGrafter"/>
</dbReference>
<dbReference type="GO" id="GO:0046047">
    <property type="term" value="P:TTP catabolic process"/>
    <property type="evidence" value="ECO:0007669"/>
    <property type="project" value="TreeGrafter"/>
</dbReference>
<gene>
    <name evidence="7" type="ORF">GGQ86_000532</name>
    <name evidence="6" type="ORF">XFLAVUS301_18420</name>
</gene>
<reference evidence="7 9" key="2">
    <citation type="submission" date="2023-07" db="EMBL/GenBank/DDBJ databases">
        <title>Genomic Encyclopedia of Type Strains, Phase IV (KMG-IV): sequencing the most valuable type-strain genomes for metagenomic binning, comparative biology and taxonomic classification.</title>
        <authorList>
            <person name="Goeker M."/>
        </authorList>
    </citation>
    <scope>NUCLEOTIDE SEQUENCE [LARGE SCALE GENOMIC DNA]</scope>
    <source>
        <strain evidence="7 9">DSM 338</strain>
    </source>
</reference>
<name>A0A9W6CGV4_XANFL</name>
<feature type="domain" description="NTP pyrophosphohydrolase MazG-like" evidence="5">
    <location>
        <begin position="30"/>
        <end position="103"/>
    </location>
</feature>
<dbReference type="PANTHER" id="PTHR30522">
    <property type="entry name" value="NUCLEOSIDE TRIPHOSPHATE PYROPHOSPHOHYDROLASE"/>
    <property type="match status" value="1"/>
</dbReference>
<evidence type="ECO:0000313" key="8">
    <source>
        <dbReference type="Proteomes" id="UP001144397"/>
    </source>
</evidence>
<evidence type="ECO:0000313" key="7">
    <source>
        <dbReference type="EMBL" id="MDR6332085.1"/>
    </source>
</evidence>
<dbReference type="GO" id="GO:0046076">
    <property type="term" value="P:dTTP catabolic process"/>
    <property type="evidence" value="ECO:0007669"/>
    <property type="project" value="TreeGrafter"/>
</dbReference>
<organism evidence="6 8">
    <name type="scientific">Xanthobacter flavus</name>
    <dbReference type="NCBI Taxonomy" id="281"/>
    <lineage>
        <taxon>Bacteria</taxon>
        <taxon>Pseudomonadati</taxon>
        <taxon>Pseudomonadota</taxon>
        <taxon>Alphaproteobacteria</taxon>
        <taxon>Hyphomicrobiales</taxon>
        <taxon>Xanthobacteraceae</taxon>
        <taxon>Xanthobacter</taxon>
    </lineage>
</organism>
<sequence>MQPSRDIARLIEIMAALRTPGTGCPWDLEQTFATIAPYTLEEAYEVADAIARADLPDLKEELGDLLLQVVFHARLAEEEGAFAFPDVVEAITTKLVRRHPHVFGDARDLSPEAVKGMWAEIKAQEKAERAAARAAAGLAPEEGGKGTLSGVALPLPALTRALKLQEKASRVGFDWNDARQVLAKIREETEEVSQALDAGGTEAIRDEIGDLLFAVVNLARHADVDPETALRGTNEKFTRRFGHVEMQLAADGRRPNDASLDEMEALWQDAKRLEKRSERAAE</sequence>
<evidence type="ECO:0000259" key="5">
    <source>
        <dbReference type="Pfam" id="PF03819"/>
    </source>
</evidence>
<dbReference type="InterPro" id="IPR048011">
    <property type="entry name" value="NTP-PPase_MazG-like_C"/>
</dbReference>
<dbReference type="Pfam" id="PF03819">
    <property type="entry name" value="MazG"/>
    <property type="match status" value="2"/>
</dbReference>
<dbReference type="NCBIfam" id="NF007113">
    <property type="entry name" value="PRK09562.1"/>
    <property type="match status" value="1"/>
</dbReference>
<dbReference type="Proteomes" id="UP001144397">
    <property type="component" value="Unassembled WGS sequence"/>
</dbReference>
<feature type="domain" description="NTP pyrophosphohydrolase MazG-like" evidence="5">
    <location>
        <begin position="181"/>
        <end position="244"/>
    </location>
</feature>
<dbReference type="Gene3D" id="1.10.287.1080">
    <property type="entry name" value="MazG-like"/>
    <property type="match status" value="2"/>
</dbReference>
<dbReference type="FunFam" id="1.10.287.1080:FF:000003">
    <property type="entry name" value="Nucleoside triphosphate pyrophosphohydrolase"/>
    <property type="match status" value="1"/>
</dbReference>
<dbReference type="FunFam" id="1.10.287.1080:FF:000001">
    <property type="entry name" value="Nucleoside triphosphate pyrophosphohydrolase"/>
    <property type="match status" value="1"/>
</dbReference>
<dbReference type="InterPro" id="IPR004518">
    <property type="entry name" value="MazG-like_dom"/>
</dbReference>
<dbReference type="CDD" id="cd11528">
    <property type="entry name" value="NTP-PPase_MazG_Nterm"/>
    <property type="match status" value="1"/>
</dbReference>
<dbReference type="EC" id="3.6.1.8" evidence="3"/>
<dbReference type="NCBIfam" id="TIGR00444">
    <property type="entry name" value="mazG"/>
    <property type="match status" value="1"/>
</dbReference>
<dbReference type="GO" id="GO:0006950">
    <property type="term" value="P:response to stress"/>
    <property type="evidence" value="ECO:0007669"/>
    <property type="project" value="UniProtKB-ARBA"/>
</dbReference>
<dbReference type="AlphaFoldDB" id="A0A9W6CGV4"/>
<comment type="similarity">
    <text evidence="2">Belongs to the nucleoside triphosphate pyrophosphohydrolase family.</text>
</comment>
<dbReference type="InterPro" id="IPR011551">
    <property type="entry name" value="NTP_PyrPHydrolase_MazG"/>
</dbReference>
<accession>A0A9W6CGV4</accession>
<dbReference type="InterPro" id="IPR048015">
    <property type="entry name" value="NTP-PPase_MazG-like_N"/>
</dbReference>
<dbReference type="EMBL" id="JAVDPY010000001">
    <property type="protein sequence ID" value="MDR6332085.1"/>
    <property type="molecule type" value="Genomic_DNA"/>
</dbReference>
<dbReference type="RefSeq" id="WP_281807209.1">
    <property type="nucleotide sequence ID" value="NZ_BSDO01000002.1"/>
</dbReference>
<dbReference type="EMBL" id="BSDO01000002">
    <property type="protein sequence ID" value="GLI22168.1"/>
    <property type="molecule type" value="Genomic_DNA"/>
</dbReference>
<evidence type="ECO:0000313" key="6">
    <source>
        <dbReference type="EMBL" id="GLI22168.1"/>
    </source>
</evidence>
<protein>
    <recommendedName>
        <fullName evidence="4">Nucleoside triphosphate pyrophosphohydrolase</fullName>
        <ecNumber evidence="3">3.6.1.8</ecNumber>
    </recommendedName>
</protein>
<dbReference type="GO" id="GO:0006203">
    <property type="term" value="P:dGTP catabolic process"/>
    <property type="evidence" value="ECO:0007669"/>
    <property type="project" value="TreeGrafter"/>
</dbReference>
<evidence type="ECO:0000256" key="3">
    <source>
        <dbReference type="ARBA" id="ARBA00066372"/>
    </source>
</evidence>
<evidence type="ECO:0000256" key="1">
    <source>
        <dbReference type="ARBA" id="ARBA00052141"/>
    </source>
</evidence>
<dbReference type="GO" id="GO:0046052">
    <property type="term" value="P:UTP catabolic process"/>
    <property type="evidence" value="ECO:0007669"/>
    <property type="project" value="TreeGrafter"/>
</dbReference>
<dbReference type="GO" id="GO:0047693">
    <property type="term" value="F:ATP diphosphatase activity"/>
    <property type="evidence" value="ECO:0007669"/>
    <property type="project" value="UniProtKB-EC"/>
</dbReference>